<keyword evidence="2" id="KW-1185">Reference proteome</keyword>
<gene>
    <name evidence="1" type="primary">pol_2313</name>
    <name evidence="1" type="ORF">CEXT_13781</name>
</gene>
<accession>A0AAV4SDN3</accession>
<protein>
    <submittedName>
        <fullName evidence="1">Retrovirus-related Pol polyprotein from type-2 retrotransposable element R2DM</fullName>
    </submittedName>
</protein>
<evidence type="ECO:0000313" key="1">
    <source>
        <dbReference type="EMBL" id="GIY29988.1"/>
    </source>
</evidence>
<dbReference type="EMBL" id="BPLR01009164">
    <property type="protein sequence ID" value="GIY29988.1"/>
    <property type="molecule type" value="Genomic_DNA"/>
</dbReference>
<sequence length="174" mass="20311">MVRDAKSLFKISHATIMMFVKRSQSYTNIYSHNDKSRVEVIEQDFTFAEVERALRSSEDTAPGPDRIIYHHWRSLDPNVKVLTQIFNACLRHRKVPNEWKESTTILLPKNGDPASPSNWRPIALSNTIYKLFMKCVANRFKDWLLRYDVLSSAQKGFTPHDGVLEHNFILYKKV</sequence>
<comment type="caution">
    <text evidence="1">The sequence shown here is derived from an EMBL/GenBank/DDBJ whole genome shotgun (WGS) entry which is preliminary data.</text>
</comment>
<reference evidence="1 2" key="1">
    <citation type="submission" date="2021-06" db="EMBL/GenBank/DDBJ databases">
        <title>Caerostris extrusa draft genome.</title>
        <authorList>
            <person name="Kono N."/>
            <person name="Arakawa K."/>
        </authorList>
    </citation>
    <scope>NUCLEOTIDE SEQUENCE [LARGE SCALE GENOMIC DNA]</scope>
</reference>
<proteinExistence type="predicted"/>
<dbReference type="AlphaFoldDB" id="A0AAV4SDN3"/>
<evidence type="ECO:0000313" key="2">
    <source>
        <dbReference type="Proteomes" id="UP001054945"/>
    </source>
</evidence>
<dbReference type="Proteomes" id="UP001054945">
    <property type="component" value="Unassembled WGS sequence"/>
</dbReference>
<name>A0AAV4SDN3_CAEEX</name>
<organism evidence="1 2">
    <name type="scientific">Caerostris extrusa</name>
    <name type="common">Bark spider</name>
    <name type="synonym">Caerostris bankana</name>
    <dbReference type="NCBI Taxonomy" id="172846"/>
    <lineage>
        <taxon>Eukaryota</taxon>
        <taxon>Metazoa</taxon>
        <taxon>Ecdysozoa</taxon>
        <taxon>Arthropoda</taxon>
        <taxon>Chelicerata</taxon>
        <taxon>Arachnida</taxon>
        <taxon>Araneae</taxon>
        <taxon>Araneomorphae</taxon>
        <taxon>Entelegynae</taxon>
        <taxon>Araneoidea</taxon>
        <taxon>Araneidae</taxon>
        <taxon>Caerostris</taxon>
    </lineage>
</organism>
<dbReference type="PANTHER" id="PTHR19446">
    <property type="entry name" value="REVERSE TRANSCRIPTASES"/>
    <property type="match status" value="1"/>
</dbReference>